<keyword evidence="2" id="KW-1185">Reference proteome</keyword>
<dbReference type="AlphaFoldDB" id="A0A9D4RPD2"/>
<reference evidence="1" key="1">
    <citation type="journal article" date="2019" name="bioRxiv">
        <title>The Genome of the Zebra Mussel, Dreissena polymorpha: A Resource for Invasive Species Research.</title>
        <authorList>
            <person name="McCartney M.A."/>
            <person name="Auch B."/>
            <person name="Kono T."/>
            <person name="Mallez S."/>
            <person name="Zhang Y."/>
            <person name="Obille A."/>
            <person name="Becker A."/>
            <person name="Abrahante J.E."/>
            <person name="Garbe J."/>
            <person name="Badalamenti J.P."/>
            <person name="Herman A."/>
            <person name="Mangelson H."/>
            <person name="Liachko I."/>
            <person name="Sullivan S."/>
            <person name="Sone E.D."/>
            <person name="Koren S."/>
            <person name="Silverstein K.A.T."/>
            <person name="Beckman K.B."/>
            <person name="Gohl D.M."/>
        </authorList>
    </citation>
    <scope>NUCLEOTIDE SEQUENCE</scope>
    <source>
        <strain evidence="1">Duluth1</strain>
        <tissue evidence="1">Whole animal</tissue>
    </source>
</reference>
<evidence type="ECO:0000313" key="1">
    <source>
        <dbReference type="EMBL" id="KAH3875939.1"/>
    </source>
</evidence>
<accession>A0A9D4RPD2</accession>
<sequence>MDGFQIHFSQNNADTLTIGGCSSFRICYLMNATLKEKYSLAATSDGGLLKMRNIGNNHYGTYTCTGAFDNTNPRSILVLRRNNMVINGYGADETIVSVWKLLTIILIVNI</sequence>
<proteinExistence type="predicted"/>
<comment type="caution">
    <text evidence="1">The sequence shown here is derived from an EMBL/GenBank/DDBJ whole genome shotgun (WGS) entry which is preliminary data.</text>
</comment>
<protein>
    <submittedName>
        <fullName evidence="1">Uncharacterized protein</fullName>
    </submittedName>
</protein>
<organism evidence="1 2">
    <name type="scientific">Dreissena polymorpha</name>
    <name type="common">Zebra mussel</name>
    <name type="synonym">Mytilus polymorpha</name>
    <dbReference type="NCBI Taxonomy" id="45954"/>
    <lineage>
        <taxon>Eukaryota</taxon>
        <taxon>Metazoa</taxon>
        <taxon>Spiralia</taxon>
        <taxon>Lophotrochozoa</taxon>
        <taxon>Mollusca</taxon>
        <taxon>Bivalvia</taxon>
        <taxon>Autobranchia</taxon>
        <taxon>Heteroconchia</taxon>
        <taxon>Euheterodonta</taxon>
        <taxon>Imparidentia</taxon>
        <taxon>Neoheterodontei</taxon>
        <taxon>Myida</taxon>
        <taxon>Dreissenoidea</taxon>
        <taxon>Dreissenidae</taxon>
        <taxon>Dreissena</taxon>
    </lineage>
</organism>
<dbReference type="Proteomes" id="UP000828390">
    <property type="component" value="Unassembled WGS sequence"/>
</dbReference>
<reference evidence="1" key="2">
    <citation type="submission" date="2020-11" db="EMBL/GenBank/DDBJ databases">
        <authorList>
            <person name="McCartney M.A."/>
            <person name="Auch B."/>
            <person name="Kono T."/>
            <person name="Mallez S."/>
            <person name="Becker A."/>
            <person name="Gohl D.M."/>
            <person name="Silverstein K.A.T."/>
            <person name="Koren S."/>
            <person name="Bechman K.B."/>
            <person name="Herman A."/>
            <person name="Abrahante J.E."/>
            <person name="Garbe J."/>
        </authorList>
    </citation>
    <scope>NUCLEOTIDE SEQUENCE</scope>
    <source>
        <strain evidence="1">Duluth1</strain>
        <tissue evidence="1">Whole animal</tissue>
    </source>
</reference>
<dbReference type="EMBL" id="JAIWYP010000002">
    <property type="protein sequence ID" value="KAH3875939.1"/>
    <property type="molecule type" value="Genomic_DNA"/>
</dbReference>
<evidence type="ECO:0000313" key="2">
    <source>
        <dbReference type="Proteomes" id="UP000828390"/>
    </source>
</evidence>
<gene>
    <name evidence="1" type="ORF">DPMN_039218</name>
</gene>
<name>A0A9D4RPD2_DREPO</name>